<keyword evidence="2" id="KW-0040">ANK repeat</keyword>
<dbReference type="PROSITE" id="PS50297">
    <property type="entry name" value="ANK_REP_REGION"/>
    <property type="match status" value="1"/>
</dbReference>
<evidence type="ECO:0000256" key="1">
    <source>
        <dbReference type="ARBA" id="ARBA00022737"/>
    </source>
</evidence>
<keyword evidence="1" id="KW-0677">Repeat</keyword>
<dbReference type="InterPro" id="IPR036770">
    <property type="entry name" value="Ankyrin_rpt-contain_sf"/>
</dbReference>
<dbReference type="SMART" id="SM00248">
    <property type="entry name" value="ANK"/>
    <property type="match status" value="5"/>
</dbReference>
<dbReference type="InterPro" id="IPR002110">
    <property type="entry name" value="Ankyrin_rpt"/>
</dbReference>
<organism evidence="3">
    <name type="scientific">hydrothermal vent metagenome</name>
    <dbReference type="NCBI Taxonomy" id="652676"/>
    <lineage>
        <taxon>unclassified sequences</taxon>
        <taxon>metagenomes</taxon>
        <taxon>ecological metagenomes</taxon>
    </lineage>
</organism>
<dbReference type="PANTHER" id="PTHR24189:SF50">
    <property type="entry name" value="ANKYRIN REPEAT AND SOCS BOX PROTEIN 2"/>
    <property type="match status" value="1"/>
</dbReference>
<protein>
    <submittedName>
        <fullName evidence="3">Ankyrin repeat family protein</fullName>
    </submittedName>
</protein>
<proteinExistence type="predicted"/>
<sequence>MNELTQAIENDSIAKLKSLLQEGADLNKPILIGEEYDLEEYDEISPLFYAIRKYASLEMIELMLENGVDLYVTDSDGISALDMAIKFKRKEIIQYCIDKGMELNRTKRKSGILPIMLAACFSDTELIEMLLEHGADINATDASGMSAKDYAKKLGQKKMVSFLSEKGARHNLYPEEA</sequence>
<dbReference type="SUPFAM" id="SSF48403">
    <property type="entry name" value="Ankyrin repeat"/>
    <property type="match status" value="1"/>
</dbReference>
<gene>
    <name evidence="3" type="ORF">MNB_SV-10-1264</name>
</gene>
<dbReference type="AlphaFoldDB" id="A0A1W1BJ48"/>
<evidence type="ECO:0000256" key="2">
    <source>
        <dbReference type="ARBA" id="ARBA00023043"/>
    </source>
</evidence>
<dbReference type="InterPro" id="IPR050745">
    <property type="entry name" value="Multifunctional_regulatory"/>
</dbReference>
<name>A0A1W1BJ48_9ZZZZ</name>
<dbReference type="PANTHER" id="PTHR24189">
    <property type="entry name" value="MYOTROPHIN"/>
    <property type="match status" value="1"/>
</dbReference>
<dbReference type="PROSITE" id="PS50088">
    <property type="entry name" value="ANK_REPEAT"/>
    <property type="match status" value="1"/>
</dbReference>
<dbReference type="Pfam" id="PF12796">
    <property type="entry name" value="Ank_2"/>
    <property type="match status" value="2"/>
</dbReference>
<dbReference type="Gene3D" id="1.25.40.20">
    <property type="entry name" value="Ankyrin repeat-containing domain"/>
    <property type="match status" value="1"/>
</dbReference>
<dbReference type="EMBL" id="FPHL01000004">
    <property type="protein sequence ID" value="SFV53538.1"/>
    <property type="molecule type" value="Genomic_DNA"/>
</dbReference>
<evidence type="ECO:0000313" key="3">
    <source>
        <dbReference type="EMBL" id="SFV53538.1"/>
    </source>
</evidence>
<accession>A0A1W1BJ48</accession>
<reference evidence="3" key="1">
    <citation type="submission" date="2016-10" db="EMBL/GenBank/DDBJ databases">
        <authorList>
            <person name="de Groot N.N."/>
        </authorList>
    </citation>
    <scope>NUCLEOTIDE SEQUENCE</scope>
</reference>